<protein>
    <submittedName>
        <fullName evidence="1">Uncharacterized protein</fullName>
    </submittedName>
</protein>
<gene>
    <name evidence="1" type="ORF">ABT39_MTgene5571</name>
</gene>
<accession>A0A101LXW1</accession>
<geneLocation type="mitochondrion" evidence="1"/>
<name>A0A101LXW1_PICGL</name>
<sequence>MVKRPLINSAAYTSTVQSRKRFPICDTIGDQNWPLLQTLKAHLNKQIRLKRNKICNLSHVPYLRSITTFQSLEDPGHITQ</sequence>
<reference evidence="1" key="1">
    <citation type="journal article" date="2015" name="Genome Biol. Evol.">
        <title>Organellar Genomes of White Spruce (Picea glauca): Assembly and Annotation.</title>
        <authorList>
            <person name="Jackman S.D."/>
            <person name="Warren R.L."/>
            <person name="Gibb E.A."/>
            <person name="Vandervalk B.P."/>
            <person name="Mohamadi H."/>
            <person name="Chu J."/>
            <person name="Raymond A."/>
            <person name="Pleasance S."/>
            <person name="Coope R."/>
            <person name="Wildung M.R."/>
            <person name="Ritland C.E."/>
            <person name="Bousquet J."/>
            <person name="Jones S.J."/>
            <person name="Bohlmann J."/>
            <person name="Birol I."/>
        </authorList>
    </citation>
    <scope>NUCLEOTIDE SEQUENCE [LARGE SCALE GENOMIC DNA]</scope>
    <source>
        <tissue evidence="1">Flushing bud</tissue>
    </source>
</reference>
<proteinExistence type="predicted"/>
<dbReference type="EMBL" id="LKAM01000007">
    <property type="protein sequence ID" value="KUM47386.1"/>
    <property type="molecule type" value="Genomic_DNA"/>
</dbReference>
<organism evidence="1">
    <name type="scientific">Picea glauca</name>
    <name type="common">White spruce</name>
    <name type="synonym">Pinus glauca</name>
    <dbReference type="NCBI Taxonomy" id="3330"/>
    <lineage>
        <taxon>Eukaryota</taxon>
        <taxon>Viridiplantae</taxon>
        <taxon>Streptophyta</taxon>
        <taxon>Embryophyta</taxon>
        <taxon>Tracheophyta</taxon>
        <taxon>Spermatophyta</taxon>
        <taxon>Pinopsida</taxon>
        <taxon>Pinidae</taxon>
        <taxon>Conifers I</taxon>
        <taxon>Pinales</taxon>
        <taxon>Pinaceae</taxon>
        <taxon>Picea</taxon>
    </lineage>
</organism>
<evidence type="ECO:0000313" key="1">
    <source>
        <dbReference type="EMBL" id="KUM47386.1"/>
    </source>
</evidence>
<dbReference type="AlphaFoldDB" id="A0A101LXW1"/>
<comment type="caution">
    <text evidence="1">The sequence shown here is derived from an EMBL/GenBank/DDBJ whole genome shotgun (WGS) entry which is preliminary data.</text>
</comment>
<keyword evidence="1" id="KW-0496">Mitochondrion</keyword>